<dbReference type="AlphaFoldDB" id="A0A831NXV0"/>
<keyword evidence="1" id="KW-0812">Transmembrane</keyword>
<dbReference type="EMBL" id="DRCV01000081">
    <property type="protein sequence ID" value="HDK37736.1"/>
    <property type="molecule type" value="Genomic_DNA"/>
</dbReference>
<feature type="transmembrane region" description="Helical" evidence="1">
    <location>
        <begin position="12"/>
        <end position="34"/>
    </location>
</feature>
<reference evidence="2" key="1">
    <citation type="journal article" date="2020" name="mSystems">
        <title>Genome- and Community-Level Interaction Insights into Carbon Utilization and Element Cycling Functions of Hydrothermarchaeota in Hydrothermal Sediment.</title>
        <authorList>
            <person name="Zhou Z."/>
            <person name="Liu Y."/>
            <person name="Xu W."/>
            <person name="Pan J."/>
            <person name="Luo Z.H."/>
            <person name="Li M."/>
        </authorList>
    </citation>
    <scope>NUCLEOTIDE SEQUENCE [LARGE SCALE GENOMIC DNA]</scope>
    <source>
        <strain evidence="2">HyVt-26</strain>
    </source>
</reference>
<keyword evidence="1" id="KW-0472">Membrane</keyword>
<dbReference type="InterPro" id="IPR036927">
    <property type="entry name" value="Cyt_c_oxase-like_su1_sf"/>
</dbReference>
<protein>
    <submittedName>
        <fullName evidence="2">Cytochrome oxidase</fullName>
    </submittedName>
</protein>
<proteinExistence type="predicted"/>
<feature type="non-terminal residue" evidence="2">
    <location>
        <position position="1"/>
    </location>
</feature>
<dbReference type="Gene3D" id="1.20.210.10">
    <property type="entry name" value="Cytochrome c oxidase-like, subunit I domain"/>
    <property type="match status" value="1"/>
</dbReference>
<dbReference type="Proteomes" id="UP000885822">
    <property type="component" value="Unassembled WGS sequence"/>
</dbReference>
<gene>
    <name evidence="2" type="ORF">ENG92_01805</name>
</gene>
<evidence type="ECO:0000256" key="1">
    <source>
        <dbReference type="SAM" id="Phobius"/>
    </source>
</evidence>
<comment type="caution">
    <text evidence="2">The sequence shown here is derived from an EMBL/GenBank/DDBJ whole genome shotgun (WGS) entry which is preliminary data.</text>
</comment>
<evidence type="ECO:0000313" key="2">
    <source>
        <dbReference type="EMBL" id="HDK37736.1"/>
    </source>
</evidence>
<organism evidence="2">
    <name type="scientific">Thiolapillus brandeum</name>
    <dbReference type="NCBI Taxonomy" id="1076588"/>
    <lineage>
        <taxon>Bacteria</taxon>
        <taxon>Pseudomonadati</taxon>
        <taxon>Pseudomonadota</taxon>
        <taxon>Gammaproteobacteria</taxon>
        <taxon>Chromatiales</taxon>
        <taxon>Sedimenticolaceae</taxon>
        <taxon>Thiolapillus</taxon>
    </lineage>
</organism>
<name>A0A831NXV0_9GAMM</name>
<accession>A0A831NXV0</accession>
<sequence length="53" mass="5670">FAESVAAMHPYYAMRAIGGMIFWIGGVIMLYNVIMTIRKASAERSSAAATATA</sequence>
<keyword evidence="1" id="KW-1133">Transmembrane helix</keyword>
<dbReference type="SUPFAM" id="SSF81442">
    <property type="entry name" value="Cytochrome c oxidase subunit I-like"/>
    <property type="match status" value="1"/>
</dbReference>